<evidence type="ECO:0000313" key="2">
    <source>
        <dbReference type="EMBL" id="ETO01264.1"/>
    </source>
</evidence>
<name>X6LI21_RETFI</name>
<evidence type="ECO:0008006" key="4">
    <source>
        <dbReference type="Google" id="ProtNLM"/>
    </source>
</evidence>
<evidence type="ECO:0000313" key="3">
    <source>
        <dbReference type="Proteomes" id="UP000023152"/>
    </source>
</evidence>
<sequence length="306" mass="36505">MEEEFIYKEKDMNKEKEGTKEEEKDESKHWMKQTMDFSQNKNSIDNGVKEKIICHYGNIGHQYEHNNSRRESGSFILFDAAHSKSKSQCFIKKTLWKEYASDSTKSIPIYISLAKCYNEADEQDTISQALRMKQINNEMMDIIRENISFVFILDGFDEIFDAYNKNNNNNDEKYFYSRLNLGQWNAKTIVTYRSNVLSEEDIKQVLVGPNQKHGLTTTSMIYLWPFSKGQMQDYIDKFVKMRKNNKTNDKSNWTIQQYDDTLKNYTNLHKMIEDPFLLQLIIKHWIRILHIKFGWITDFNKLVFNY</sequence>
<dbReference type="Proteomes" id="UP000023152">
    <property type="component" value="Unassembled WGS sequence"/>
</dbReference>
<dbReference type="OrthoDB" id="2443807at2759"/>
<evidence type="ECO:0000256" key="1">
    <source>
        <dbReference type="SAM" id="MobiDB-lite"/>
    </source>
</evidence>
<comment type="caution">
    <text evidence="2">The sequence shown here is derived from an EMBL/GenBank/DDBJ whole genome shotgun (WGS) entry which is preliminary data.</text>
</comment>
<dbReference type="AlphaFoldDB" id="X6LI21"/>
<feature type="non-terminal residue" evidence="2">
    <location>
        <position position="306"/>
    </location>
</feature>
<keyword evidence="3" id="KW-1185">Reference proteome</keyword>
<dbReference type="EMBL" id="ASPP01038776">
    <property type="protein sequence ID" value="ETO01264.1"/>
    <property type="molecule type" value="Genomic_DNA"/>
</dbReference>
<organism evidence="2 3">
    <name type="scientific">Reticulomyxa filosa</name>
    <dbReference type="NCBI Taxonomy" id="46433"/>
    <lineage>
        <taxon>Eukaryota</taxon>
        <taxon>Sar</taxon>
        <taxon>Rhizaria</taxon>
        <taxon>Retaria</taxon>
        <taxon>Foraminifera</taxon>
        <taxon>Monothalamids</taxon>
        <taxon>Reticulomyxidae</taxon>
        <taxon>Reticulomyxa</taxon>
    </lineage>
</organism>
<protein>
    <recommendedName>
        <fullName evidence="4">NACHT domain-containing protein</fullName>
    </recommendedName>
</protein>
<accession>X6LI21</accession>
<reference evidence="2 3" key="1">
    <citation type="journal article" date="2013" name="Curr. Biol.">
        <title>The Genome of the Foraminiferan Reticulomyxa filosa.</title>
        <authorList>
            <person name="Glockner G."/>
            <person name="Hulsmann N."/>
            <person name="Schleicher M."/>
            <person name="Noegel A.A."/>
            <person name="Eichinger L."/>
            <person name="Gallinger C."/>
            <person name="Pawlowski J."/>
            <person name="Sierra R."/>
            <person name="Euteneuer U."/>
            <person name="Pillet L."/>
            <person name="Moustafa A."/>
            <person name="Platzer M."/>
            <person name="Groth M."/>
            <person name="Szafranski K."/>
            <person name="Schliwa M."/>
        </authorList>
    </citation>
    <scope>NUCLEOTIDE SEQUENCE [LARGE SCALE GENOMIC DNA]</scope>
</reference>
<proteinExistence type="predicted"/>
<feature type="region of interest" description="Disordered" evidence="1">
    <location>
        <begin position="1"/>
        <end position="29"/>
    </location>
</feature>
<gene>
    <name evidence="2" type="ORF">RFI_36176</name>
</gene>